<dbReference type="EMBL" id="WJXW01000008">
    <property type="protein sequence ID" value="KAF9733960.1"/>
    <property type="molecule type" value="Genomic_DNA"/>
</dbReference>
<feature type="compositionally biased region" description="Polar residues" evidence="1">
    <location>
        <begin position="102"/>
        <end position="117"/>
    </location>
</feature>
<organism evidence="2 3">
    <name type="scientific">Paraphaeosphaeria minitans</name>
    <dbReference type="NCBI Taxonomy" id="565426"/>
    <lineage>
        <taxon>Eukaryota</taxon>
        <taxon>Fungi</taxon>
        <taxon>Dikarya</taxon>
        <taxon>Ascomycota</taxon>
        <taxon>Pezizomycotina</taxon>
        <taxon>Dothideomycetes</taxon>
        <taxon>Pleosporomycetidae</taxon>
        <taxon>Pleosporales</taxon>
        <taxon>Massarineae</taxon>
        <taxon>Didymosphaeriaceae</taxon>
        <taxon>Paraphaeosphaeria</taxon>
    </lineage>
</organism>
<evidence type="ECO:0000256" key="1">
    <source>
        <dbReference type="SAM" id="MobiDB-lite"/>
    </source>
</evidence>
<accession>A0A9P6KPF3</accession>
<dbReference type="AlphaFoldDB" id="A0A9P6KPF3"/>
<proteinExistence type="predicted"/>
<feature type="region of interest" description="Disordered" evidence="1">
    <location>
        <begin position="169"/>
        <end position="192"/>
    </location>
</feature>
<keyword evidence="3" id="KW-1185">Reference proteome</keyword>
<evidence type="ECO:0000313" key="2">
    <source>
        <dbReference type="EMBL" id="KAF9733960.1"/>
    </source>
</evidence>
<sequence length="262" mass="28287">MRLLCVGALSSHPAALPCQNSPPPPRSPAYLATPRGRKGIWRGGRDLDGGASAGRLQSPATNPPCRFLNTKRSHQDNKSGLDVAGEQQAAGHPPRRHRHLRTSFTTDPSTPRTIQEPTSTQARSTTGTTAPQAMKCHFGRDGGYTVLFTQAQQLLVLRLEPANSVRAERHPTGTWGEKNDRHHNTMSGSGRRWTPAVLKPAVMKKGYAIATPDRAPLSMSCKRGTCCLDGGGSFDAHATNIQHKAVRSREANIDHMKAAGMP</sequence>
<protein>
    <submittedName>
        <fullName evidence="2">Uncharacterized protein</fullName>
    </submittedName>
</protein>
<feature type="compositionally biased region" description="Basic and acidic residues" evidence="1">
    <location>
        <begin position="169"/>
        <end position="183"/>
    </location>
</feature>
<feature type="region of interest" description="Disordered" evidence="1">
    <location>
        <begin position="41"/>
        <end position="129"/>
    </location>
</feature>
<dbReference type="Proteomes" id="UP000756921">
    <property type="component" value="Unassembled WGS sequence"/>
</dbReference>
<comment type="caution">
    <text evidence="2">The sequence shown here is derived from an EMBL/GenBank/DDBJ whole genome shotgun (WGS) entry which is preliminary data.</text>
</comment>
<feature type="compositionally biased region" description="Low complexity" evidence="1">
    <location>
        <begin position="118"/>
        <end position="129"/>
    </location>
</feature>
<reference evidence="2" key="1">
    <citation type="journal article" date="2020" name="Mol. Plant Microbe Interact.">
        <title>Genome Sequence of the Biocontrol Agent Coniothyrium minitans strain Conio (IMI 134523).</title>
        <authorList>
            <person name="Patel D."/>
            <person name="Shittu T.A."/>
            <person name="Baroncelli R."/>
            <person name="Muthumeenakshi S."/>
            <person name="Osborne T.H."/>
            <person name="Janganan T.K."/>
            <person name="Sreenivasaprasad S."/>
        </authorList>
    </citation>
    <scope>NUCLEOTIDE SEQUENCE</scope>
    <source>
        <strain evidence="2">Conio</strain>
    </source>
</reference>
<gene>
    <name evidence="2" type="ORF">PMIN01_08303</name>
</gene>
<name>A0A9P6KPF3_9PLEO</name>
<evidence type="ECO:0000313" key="3">
    <source>
        <dbReference type="Proteomes" id="UP000756921"/>
    </source>
</evidence>